<evidence type="ECO:0000313" key="1">
    <source>
        <dbReference type="EMBL" id="KAJ0081749.1"/>
    </source>
</evidence>
<comment type="caution">
    <text evidence="1">The sequence shown here is derived from an EMBL/GenBank/DDBJ whole genome shotgun (WGS) entry which is preliminary data.</text>
</comment>
<organism evidence="1 2">
    <name type="scientific">Pistacia atlantica</name>
    <dbReference type="NCBI Taxonomy" id="434234"/>
    <lineage>
        <taxon>Eukaryota</taxon>
        <taxon>Viridiplantae</taxon>
        <taxon>Streptophyta</taxon>
        <taxon>Embryophyta</taxon>
        <taxon>Tracheophyta</taxon>
        <taxon>Spermatophyta</taxon>
        <taxon>Magnoliopsida</taxon>
        <taxon>eudicotyledons</taxon>
        <taxon>Gunneridae</taxon>
        <taxon>Pentapetalae</taxon>
        <taxon>rosids</taxon>
        <taxon>malvids</taxon>
        <taxon>Sapindales</taxon>
        <taxon>Anacardiaceae</taxon>
        <taxon>Pistacia</taxon>
    </lineage>
</organism>
<protein>
    <submittedName>
        <fullName evidence="1">Uncharacterized protein</fullName>
    </submittedName>
</protein>
<dbReference type="Proteomes" id="UP001164250">
    <property type="component" value="Chromosome 12"/>
</dbReference>
<proteinExistence type="predicted"/>
<name>A0ACC1A6A0_9ROSI</name>
<keyword evidence="2" id="KW-1185">Reference proteome</keyword>
<sequence length="523" mass="58310">MNKLKPSLLTSHPIKLIKSLVNILSSQNAHPEVGLSNSSTFTTLLKSCTSLNLFSLGLSLHQQIIVNGFSLDPYISSSLINFCAKFGHTKSARKVFDLMPLRDVVAWTAIIGCYSRAGDVNMSFCMFNEMRIEGIEPSVVTLLGMVCGVVELKHVKCLHCCVVLYGFEIDIALVNSMINMYGKCGSVYDARDLFEMMDKRDSISWNSLISGYAQVGNVREILRLLYRMRIEGVDPEQQTFGSLVSANVIENDLELGKLVHGLILRAGFNMDAHVATSLIIMYLKCADVNVAFRIFEQTPDKDVVLWTAMISGLVQNDCADKALLIFCEMLKSRMEPSSATIVLSACSHKGFVQQGLSIFQSMTRDFGVEPKLEHCACILDILCRAGRIEEAYDLYKGNFSDTSVDVLGILLDACRATGNWELGKIIANDVLRLKPTDAGNYVQLAHCYASLDRWDGVGEAWTLMRRFVTISFPCLHDYFGLLIKTETQVTCRRNSVGEAWMLSYKSWLESSTQWLNFAGNQNT</sequence>
<gene>
    <name evidence="1" type="ORF">Patl1_09961</name>
</gene>
<accession>A0ACC1A6A0</accession>
<reference evidence="2" key="1">
    <citation type="journal article" date="2023" name="G3 (Bethesda)">
        <title>Genome assembly and association tests identify interacting loci associated with vigor, precocity, and sex in interspecific pistachio rootstocks.</title>
        <authorList>
            <person name="Palmer W."/>
            <person name="Jacygrad E."/>
            <person name="Sagayaradj S."/>
            <person name="Cavanaugh K."/>
            <person name="Han R."/>
            <person name="Bertier L."/>
            <person name="Beede B."/>
            <person name="Kafkas S."/>
            <person name="Golino D."/>
            <person name="Preece J."/>
            <person name="Michelmore R."/>
        </authorList>
    </citation>
    <scope>NUCLEOTIDE SEQUENCE [LARGE SCALE GENOMIC DNA]</scope>
</reference>
<dbReference type="EMBL" id="CM047908">
    <property type="protein sequence ID" value="KAJ0081749.1"/>
    <property type="molecule type" value="Genomic_DNA"/>
</dbReference>
<evidence type="ECO:0000313" key="2">
    <source>
        <dbReference type="Proteomes" id="UP001164250"/>
    </source>
</evidence>